<reference evidence="1 2" key="1">
    <citation type="submission" date="2018-03" db="EMBL/GenBank/DDBJ databases">
        <title>Complete genome sequence and methylome analysis of Pseudomonas mendocina NEB 698.</title>
        <authorList>
            <person name="Morgan R.D."/>
        </authorList>
    </citation>
    <scope>NUCLEOTIDE SEQUENCE [LARGE SCALE GENOMIC DNA]</scope>
    <source>
        <strain evidence="1 2">NEB698</strain>
    </source>
</reference>
<evidence type="ECO:0000313" key="1">
    <source>
        <dbReference type="EMBL" id="AVO54318.1"/>
    </source>
</evidence>
<evidence type="ECO:0000313" key="2">
    <source>
        <dbReference type="Proteomes" id="UP000238327"/>
    </source>
</evidence>
<dbReference type="AlphaFoldDB" id="A0A2R3QRF9"/>
<proteinExistence type="predicted"/>
<dbReference type="Proteomes" id="UP000238327">
    <property type="component" value="Chromosome"/>
</dbReference>
<organism evidence="1 2">
    <name type="scientific">Ectopseudomonas mendocina</name>
    <name type="common">Pseudomonas mendocina</name>
    <dbReference type="NCBI Taxonomy" id="300"/>
    <lineage>
        <taxon>Bacteria</taxon>
        <taxon>Pseudomonadati</taxon>
        <taxon>Pseudomonadota</taxon>
        <taxon>Gammaproteobacteria</taxon>
        <taxon>Pseudomonadales</taxon>
        <taxon>Pseudomonadaceae</taxon>
        <taxon>Ectopseudomonas</taxon>
    </lineage>
</organism>
<dbReference type="EMBL" id="CP027657">
    <property type="protein sequence ID" value="AVO54318.1"/>
    <property type="molecule type" value="Genomic_DNA"/>
</dbReference>
<dbReference type="RefSeq" id="WP_106739055.1">
    <property type="nucleotide sequence ID" value="NZ_CP027657.1"/>
</dbReference>
<protein>
    <submittedName>
        <fullName evidence="1">Uncharacterized protein</fullName>
    </submittedName>
</protein>
<sequence>MLFLLSLFNARQPMKHFVLLDTQERCCALRHSREQPSSGNWVEVGETCISWLGHPLPAGARATPVVKHAQSARPLAA</sequence>
<accession>A0A2R3QRF9</accession>
<gene>
    <name evidence="1" type="ORF">C7A17_16595</name>
</gene>
<name>A0A2R3QRF9_ECTME</name>
<dbReference type="OrthoDB" id="6910208at2"/>